<organism evidence="1 2">
    <name type="scientific">Microbotryum silenes-dioicae</name>
    <dbReference type="NCBI Taxonomy" id="796604"/>
    <lineage>
        <taxon>Eukaryota</taxon>
        <taxon>Fungi</taxon>
        <taxon>Dikarya</taxon>
        <taxon>Basidiomycota</taxon>
        <taxon>Pucciniomycotina</taxon>
        <taxon>Microbotryomycetes</taxon>
        <taxon>Microbotryales</taxon>
        <taxon>Microbotryaceae</taxon>
        <taxon>Microbotryum</taxon>
    </lineage>
</organism>
<name>A0A2X0N0J1_9BASI</name>
<dbReference type="AlphaFoldDB" id="A0A2X0N0J1"/>
<dbReference type="Proteomes" id="UP000249464">
    <property type="component" value="Unassembled WGS sequence"/>
</dbReference>
<sequence length="122" mass="12982">MRLKRRVTGSGMSPGFEDYVGTMKWARGVGASVAKLGGWWSCPIRDVEGDRGVCCGSVEGATVIGKGEDGVVSSGVEPSIGSIRSWWVDCAVKGVSFLLLFLGRLGNAEGRLVAIATWSRRF</sequence>
<accession>A0A2X0N0J1</accession>
<gene>
    <name evidence="1" type="primary">BQ5605_C009g05596</name>
    <name evidence="1" type="ORF">BQ5605_C009G05596</name>
</gene>
<reference evidence="1 2" key="1">
    <citation type="submission" date="2016-11" db="EMBL/GenBank/DDBJ databases">
        <authorList>
            <person name="Jaros S."/>
            <person name="Januszkiewicz K."/>
            <person name="Wedrychowicz H."/>
        </authorList>
    </citation>
    <scope>NUCLEOTIDE SEQUENCE [LARGE SCALE GENOMIC DNA]</scope>
</reference>
<keyword evidence="2" id="KW-1185">Reference proteome</keyword>
<evidence type="ECO:0000313" key="2">
    <source>
        <dbReference type="Proteomes" id="UP000249464"/>
    </source>
</evidence>
<proteinExistence type="predicted"/>
<dbReference type="EMBL" id="FQNC01000049">
    <property type="protein sequence ID" value="SGY82801.1"/>
    <property type="molecule type" value="Genomic_DNA"/>
</dbReference>
<evidence type="ECO:0000313" key="1">
    <source>
        <dbReference type="EMBL" id="SGY82801.1"/>
    </source>
</evidence>
<protein>
    <submittedName>
        <fullName evidence="1">BQ5605_C009g05596 protein</fullName>
    </submittedName>
</protein>